<evidence type="ECO:0000256" key="6">
    <source>
        <dbReference type="SAM" id="Phobius"/>
    </source>
</evidence>
<dbReference type="InterPro" id="IPR007237">
    <property type="entry name" value="CD20-like"/>
</dbReference>
<comment type="caution">
    <text evidence="7">The sequence shown here is derived from an EMBL/GenBank/DDBJ whole genome shotgun (WGS) entry which is preliminary data.</text>
</comment>
<keyword evidence="3 6" id="KW-1133">Transmembrane helix</keyword>
<evidence type="ECO:0000313" key="7">
    <source>
        <dbReference type="EMBL" id="CAH6971493.1"/>
    </source>
</evidence>
<keyword evidence="4 6" id="KW-0472">Membrane</keyword>
<dbReference type="PANTHER" id="PTHR17615">
    <property type="entry name" value="PROTEIN FAM189A"/>
    <property type="match status" value="1"/>
</dbReference>
<evidence type="ECO:0000256" key="3">
    <source>
        <dbReference type="ARBA" id="ARBA00022989"/>
    </source>
</evidence>
<dbReference type="Proteomes" id="UP001152836">
    <property type="component" value="Unassembled WGS sequence"/>
</dbReference>
<protein>
    <submittedName>
        <fullName evidence="7">Fam189a2 protein</fullName>
    </submittedName>
</protein>
<evidence type="ECO:0000256" key="4">
    <source>
        <dbReference type="ARBA" id="ARBA00023136"/>
    </source>
</evidence>
<organism evidence="7 8">
    <name type="scientific">Phodopus roborovskii</name>
    <name type="common">Roborovski's desert hamster</name>
    <name type="synonym">Cricetulus roborovskii</name>
    <dbReference type="NCBI Taxonomy" id="109678"/>
    <lineage>
        <taxon>Eukaryota</taxon>
        <taxon>Metazoa</taxon>
        <taxon>Chordata</taxon>
        <taxon>Craniata</taxon>
        <taxon>Vertebrata</taxon>
        <taxon>Euteleostomi</taxon>
        <taxon>Mammalia</taxon>
        <taxon>Eutheria</taxon>
        <taxon>Euarchontoglires</taxon>
        <taxon>Glires</taxon>
        <taxon>Rodentia</taxon>
        <taxon>Myomorpha</taxon>
        <taxon>Muroidea</taxon>
        <taxon>Cricetidae</taxon>
        <taxon>Cricetinae</taxon>
        <taxon>Phodopus</taxon>
    </lineage>
</organism>
<evidence type="ECO:0000256" key="5">
    <source>
        <dbReference type="ARBA" id="ARBA00034309"/>
    </source>
</evidence>
<comment type="subcellular location">
    <subcellularLocation>
        <location evidence="1">Membrane</location>
        <topology evidence="1">Multi-pass membrane protein</topology>
    </subcellularLocation>
</comment>
<dbReference type="Pfam" id="PF04103">
    <property type="entry name" value="CD20"/>
    <property type="match status" value="1"/>
</dbReference>
<dbReference type="AlphaFoldDB" id="A0AAU9ZZR8"/>
<comment type="similarity">
    <text evidence="5">Belongs to the ENTREP family.</text>
</comment>
<dbReference type="GO" id="GO:0016020">
    <property type="term" value="C:membrane"/>
    <property type="evidence" value="ECO:0007669"/>
    <property type="project" value="UniProtKB-SubCell"/>
</dbReference>
<keyword evidence="8" id="KW-1185">Reference proteome</keyword>
<reference evidence="7" key="1">
    <citation type="submission" date="2022-06" db="EMBL/GenBank/DDBJ databases">
        <authorList>
            <person name="Andreotti S."/>
            <person name="Wyler E."/>
        </authorList>
    </citation>
    <scope>NUCLEOTIDE SEQUENCE</scope>
</reference>
<evidence type="ECO:0000313" key="8">
    <source>
        <dbReference type="Proteomes" id="UP001152836"/>
    </source>
</evidence>
<proteinExistence type="inferred from homology"/>
<feature type="transmembrane region" description="Helical" evidence="6">
    <location>
        <begin position="88"/>
        <end position="110"/>
    </location>
</feature>
<sequence>MSLPVVLPGSCCPVAGLSGGPQAGGPGVATAAAQEPPLPPLRPRWPRGALQPSARPRCAPAAVLAPPPALASRRPAATGSALLPARPLLSLGLLQLILGCCMVALSFGALSLSSSPQVKNSCPFWAGSSVILSGIIGLTTWKRPMILLVDLGEGKICFCCEEFQPAKCTDKENALKLFPVQPCSAVHLLLKKVLFALCALNALTTTVCLVAAALRYLQIFASRRPCIDESQMSAEEVEEHGRIPDPDDFVPPVPPPSYFATFYSCTPRMNRRMVGPDVIPLPHIYGARIKGVEVFCPLDPPPPYEAVVSQMDQEQESSFQMPEGPEAAASPLEPVCTQITQGGVLPNTTGEENTSASTPICNLVQPPRSQRALLPLLRTRSRSDPLLHHSEERATPVLSCEAATQTERRLDLAAVTLRRGVRPRASRCRPRSLIDYRSYIDTKLLVARFLEQSSCSMTPDIHELVENIKSVLKSDEEHMEEAITSASFLEQIMAPPQPSTSQAPVLTSRRQPGLLHLRSCGDLSTFSLAGRPRVERRPQQRAEAERPHSLIGVIRETVL</sequence>
<feature type="transmembrane region" description="Helical" evidence="6">
    <location>
        <begin position="194"/>
        <end position="214"/>
    </location>
</feature>
<dbReference type="InterPro" id="IPR030431">
    <property type="entry name" value="ENTREP1-3"/>
</dbReference>
<evidence type="ECO:0000256" key="2">
    <source>
        <dbReference type="ARBA" id="ARBA00022692"/>
    </source>
</evidence>
<gene>
    <name evidence="7" type="primary">Fam189a2</name>
    <name evidence="7" type="ORF">PHOROB_LOCUS13288</name>
</gene>
<dbReference type="EMBL" id="CALSGD010001526">
    <property type="protein sequence ID" value="CAH6971493.1"/>
    <property type="molecule type" value="Genomic_DNA"/>
</dbReference>
<dbReference type="PANTHER" id="PTHR17615:SF8">
    <property type="entry name" value="ENDOSOMAL TRANSMEMBRANE EPSIN INTERACTOR 1"/>
    <property type="match status" value="1"/>
</dbReference>
<accession>A0AAU9ZZR8</accession>
<name>A0AAU9ZZR8_PHORO</name>
<evidence type="ECO:0000256" key="1">
    <source>
        <dbReference type="ARBA" id="ARBA00004141"/>
    </source>
</evidence>
<keyword evidence="2 6" id="KW-0812">Transmembrane</keyword>